<evidence type="ECO:0000313" key="9">
    <source>
        <dbReference type="EMBL" id="OUN88939.1"/>
    </source>
</evidence>
<proteinExistence type="inferred from homology"/>
<evidence type="ECO:0000256" key="6">
    <source>
        <dbReference type="ARBA" id="ARBA00044633"/>
    </source>
</evidence>
<evidence type="ECO:0000313" key="10">
    <source>
        <dbReference type="Proteomes" id="UP000195781"/>
    </source>
</evidence>
<accession>A0A1Y3Y0M6</accession>
<comment type="caution">
    <text evidence="9">The sequence shown here is derived from an EMBL/GenBank/DDBJ whole genome shotgun (WGS) entry which is preliminary data.</text>
</comment>
<feature type="binding site" evidence="7">
    <location>
        <position position="317"/>
    </location>
    <ligand>
        <name>3-phosphoshikimate</name>
        <dbReference type="ChEBI" id="CHEBI:145989"/>
    </ligand>
</feature>
<dbReference type="PROSITE" id="PS00885">
    <property type="entry name" value="EPSP_SYNTHASE_2"/>
    <property type="match status" value="1"/>
</dbReference>
<dbReference type="InterPro" id="IPR036968">
    <property type="entry name" value="Enolpyruvate_Tfrase_sf"/>
</dbReference>
<dbReference type="Proteomes" id="UP000195781">
    <property type="component" value="Unassembled WGS sequence"/>
</dbReference>
<keyword evidence="7" id="KW-0963">Cytoplasm</keyword>
<evidence type="ECO:0000256" key="2">
    <source>
        <dbReference type="ARBA" id="ARBA00009948"/>
    </source>
</evidence>
<feature type="binding site" evidence="7">
    <location>
        <position position="20"/>
    </location>
    <ligand>
        <name>phosphoenolpyruvate</name>
        <dbReference type="ChEBI" id="CHEBI:58702"/>
    </ligand>
</feature>
<evidence type="ECO:0000256" key="5">
    <source>
        <dbReference type="ARBA" id="ARBA00023141"/>
    </source>
</evidence>
<dbReference type="EMBL" id="NFIE01000007">
    <property type="protein sequence ID" value="OUN88939.1"/>
    <property type="molecule type" value="Genomic_DNA"/>
</dbReference>
<feature type="binding site" evidence="7">
    <location>
        <position position="195"/>
    </location>
    <ligand>
        <name>3-phosphoshikimate</name>
        <dbReference type="ChEBI" id="CHEBI:145989"/>
    </ligand>
</feature>
<dbReference type="HAMAP" id="MF_00210">
    <property type="entry name" value="EPSP_synth"/>
    <property type="match status" value="1"/>
</dbReference>
<feature type="binding site" evidence="7">
    <location>
        <position position="169"/>
    </location>
    <ligand>
        <name>3-phosphoshikimate</name>
        <dbReference type="ChEBI" id="CHEBI:145989"/>
    </ligand>
</feature>
<dbReference type="InterPro" id="IPR001986">
    <property type="entry name" value="Enolpyruvate_Tfrase_dom"/>
</dbReference>
<name>A0A1Y3Y0M6_9ACTN</name>
<feature type="binding site" evidence="7">
    <location>
        <position position="25"/>
    </location>
    <ligand>
        <name>3-phosphoshikimate</name>
        <dbReference type="ChEBI" id="CHEBI:145989"/>
    </ligand>
</feature>
<dbReference type="GO" id="GO:0009423">
    <property type="term" value="P:chorismate biosynthetic process"/>
    <property type="evidence" value="ECO:0007669"/>
    <property type="project" value="UniProtKB-UniRule"/>
</dbReference>
<dbReference type="PANTHER" id="PTHR21090:SF5">
    <property type="entry name" value="PENTAFUNCTIONAL AROM POLYPEPTIDE"/>
    <property type="match status" value="1"/>
</dbReference>
<feature type="binding site" evidence="7">
    <location>
        <position position="348"/>
    </location>
    <ligand>
        <name>phosphoenolpyruvate</name>
        <dbReference type="ChEBI" id="CHEBI:58702"/>
    </ligand>
</feature>
<organism evidence="9 10">
    <name type="scientific">[Collinsella] massiliensis</name>
    <dbReference type="NCBI Taxonomy" id="1232426"/>
    <lineage>
        <taxon>Bacteria</taxon>
        <taxon>Bacillati</taxon>
        <taxon>Actinomycetota</taxon>
        <taxon>Coriobacteriia</taxon>
        <taxon>Coriobacteriales</taxon>
        <taxon>Coriobacteriaceae</taxon>
        <taxon>Enorma</taxon>
    </lineage>
</organism>
<comment type="subunit">
    <text evidence="7">Monomer.</text>
</comment>
<dbReference type="PIRSF" id="PIRSF000505">
    <property type="entry name" value="EPSPS"/>
    <property type="match status" value="1"/>
</dbReference>
<feature type="binding site" evidence="7">
    <location>
        <position position="169"/>
    </location>
    <ligand>
        <name>phosphoenolpyruvate</name>
        <dbReference type="ChEBI" id="CHEBI:58702"/>
    </ligand>
</feature>
<keyword evidence="3 7" id="KW-0028">Amino-acid biosynthesis</keyword>
<dbReference type="InterPro" id="IPR006264">
    <property type="entry name" value="EPSP_synthase"/>
</dbReference>
<evidence type="ECO:0000256" key="3">
    <source>
        <dbReference type="ARBA" id="ARBA00022605"/>
    </source>
</evidence>
<feature type="binding site" evidence="7">
    <location>
        <position position="97"/>
    </location>
    <ligand>
        <name>phosphoenolpyruvate</name>
        <dbReference type="ChEBI" id="CHEBI:58702"/>
    </ligand>
</feature>
<feature type="binding site" evidence="7">
    <location>
        <position position="344"/>
    </location>
    <ligand>
        <name>3-phosphoshikimate</name>
        <dbReference type="ChEBI" id="CHEBI:145989"/>
    </ligand>
</feature>
<reference evidence="10" key="1">
    <citation type="submission" date="2017-04" db="EMBL/GenBank/DDBJ databases">
        <title>Function of individual gut microbiota members based on whole genome sequencing of pure cultures obtained from chicken caecum.</title>
        <authorList>
            <person name="Medvecky M."/>
            <person name="Cejkova D."/>
            <person name="Polansky O."/>
            <person name="Karasova D."/>
            <person name="Kubasova T."/>
            <person name="Cizek A."/>
            <person name="Rychlik I."/>
        </authorList>
    </citation>
    <scope>NUCLEOTIDE SEQUENCE [LARGE SCALE GENOMIC DNA]</scope>
    <source>
        <strain evidence="10">An5</strain>
    </source>
</reference>
<feature type="binding site" evidence="7">
    <location>
        <position position="416"/>
    </location>
    <ligand>
        <name>phosphoenolpyruvate</name>
        <dbReference type="ChEBI" id="CHEBI:58702"/>
    </ligand>
</feature>
<sequence>MIARITPGTLSGTVPAIASKSVAHRVIIAAALANGTTHVICNTTCADIDATIRCLETLGARVERVEDGFRVHPIPKSQEHGILRALAGGTLDCGESGSTLRFMLPVACALGADATFTGARRLGERPLDPLDRELIAAGCELEGLGALPLTARGRLRPGRFELPGDVSSQFISGLLLACPLLGQPSEIRVTGRIESKPYVTLTLQALASFGVPVEVEHAFVSETEVTCYRLDGSAYRTPGEVSVEGDWSNAAFWLCAGAMGTEPITVTGLSLSSAQGDRTVMAALSRFGARMRRGTGSATAQPDHLSAFTLSAQDVPDLVPILAAVASVAHGRTIIQDCRRLRLKESDRLTTTAGELTALGAQVRVAGDDLLIRGVEALSGGAVEAHNDHRIAMMAAIAATRCTGPVEIYGAEAVDKSYPLFFEHYRALGGNVELIDA</sequence>
<feature type="binding site" evidence="7">
    <location>
        <position position="20"/>
    </location>
    <ligand>
        <name>3-phosphoshikimate</name>
        <dbReference type="ChEBI" id="CHEBI:145989"/>
    </ligand>
</feature>
<feature type="domain" description="Enolpyruvate transferase" evidence="8">
    <location>
        <begin position="7"/>
        <end position="423"/>
    </location>
</feature>
<dbReference type="EC" id="2.5.1.19" evidence="7"/>
<comment type="similarity">
    <text evidence="2 7">Belongs to the EPSP synthase family.</text>
</comment>
<dbReference type="AlphaFoldDB" id="A0A1Y3Y0M6"/>
<evidence type="ECO:0000256" key="4">
    <source>
        <dbReference type="ARBA" id="ARBA00022679"/>
    </source>
</evidence>
<protein>
    <recommendedName>
        <fullName evidence="7">3-phosphoshikimate 1-carboxyvinyltransferase</fullName>
        <ecNumber evidence="7">2.5.1.19</ecNumber>
    </recommendedName>
    <alternativeName>
        <fullName evidence="7">5-enolpyruvylshikimate-3-phosphate synthase</fullName>
        <shortName evidence="7">EPSP synthase</shortName>
        <shortName evidence="7">EPSPS</shortName>
    </alternativeName>
</protein>
<keyword evidence="5 7" id="KW-0057">Aromatic amino acid biosynthesis</keyword>
<keyword evidence="4 7" id="KW-0808">Transferase</keyword>
<dbReference type="GO" id="GO:0008652">
    <property type="term" value="P:amino acid biosynthetic process"/>
    <property type="evidence" value="ECO:0007669"/>
    <property type="project" value="UniProtKB-KW"/>
</dbReference>
<feature type="binding site" evidence="7">
    <location>
        <position position="390"/>
    </location>
    <ligand>
        <name>phosphoenolpyruvate</name>
        <dbReference type="ChEBI" id="CHEBI:58702"/>
    </ligand>
</feature>
<dbReference type="InterPro" id="IPR013792">
    <property type="entry name" value="RNA3'P_cycl/enolpyr_Trfase_a/b"/>
</dbReference>
<dbReference type="NCBIfam" id="TIGR01356">
    <property type="entry name" value="aroA"/>
    <property type="match status" value="1"/>
</dbReference>
<dbReference type="UniPathway" id="UPA00053">
    <property type="reaction ID" value="UER00089"/>
</dbReference>
<dbReference type="GO" id="GO:0009073">
    <property type="term" value="P:aromatic amino acid family biosynthetic process"/>
    <property type="evidence" value="ECO:0007669"/>
    <property type="project" value="UniProtKB-KW"/>
</dbReference>
<comment type="pathway">
    <text evidence="1 7">Metabolic intermediate biosynthesis; chorismate biosynthesis; chorismate from D-erythrose 4-phosphate and phosphoenolpyruvate: step 6/7.</text>
</comment>
<dbReference type="PANTHER" id="PTHR21090">
    <property type="entry name" value="AROM/DEHYDROQUINATE SYNTHASE"/>
    <property type="match status" value="1"/>
</dbReference>
<dbReference type="SUPFAM" id="SSF55205">
    <property type="entry name" value="EPT/RTPC-like"/>
    <property type="match status" value="1"/>
</dbReference>
<dbReference type="Gene3D" id="3.65.10.10">
    <property type="entry name" value="Enolpyruvate transferase domain"/>
    <property type="match status" value="2"/>
</dbReference>
<dbReference type="RefSeq" id="WP_094335292.1">
    <property type="nucleotide sequence ID" value="NZ_NFIE01000007.1"/>
</dbReference>
<dbReference type="InterPro" id="IPR023193">
    <property type="entry name" value="EPSP_synthase_CS"/>
</dbReference>
<dbReference type="CDD" id="cd01556">
    <property type="entry name" value="EPSP_synthase"/>
    <property type="match status" value="1"/>
</dbReference>
<feature type="binding site" evidence="7">
    <location>
        <position position="167"/>
    </location>
    <ligand>
        <name>3-phosphoshikimate</name>
        <dbReference type="ChEBI" id="CHEBI:145989"/>
    </ligand>
</feature>
<comment type="subcellular location">
    <subcellularLocation>
        <location evidence="7">Cytoplasm</location>
    </subcellularLocation>
</comment>
<keyword evidence="10" id="KW-1185">Reference proteome</keyword>
<feature type="binding site" evidence="7">
    <location>
        <position position="21"/>
    </location>
    <ligand>
        <name>3-phosphoshikimate</name>
        <dbReference type="ChEBI" id="CHEBI:145989"/>
    </ligand>
</feature>
<comment type="caution">
    <text evidence="7">Lacks conserved residue(s) required for the propagation of feature annotation.</text>
</comment>
<dbReference type="OrthoDB" id="9809920at2"/>
<evidence type="ECO:0000259" key="8">
    <source>
        <dbReference type="Pfam" id="PF00275"/>
    </source>
</evidence>
<feature type="active site" description="Proton acceptor" evidence="7">
    <location>
        <position position="317"/>
    </location>
</feature>
<dbReference type="GO" id="GO:0003866">
    <property type="term" value="F:3-phosphoshikimate 1-carboxyvinyltransferase activity"/>
    <property type="evidence" value="ECO:0007669"/>
    <property type="project" value="UniProtKB-UniRule"/>
</dbReference>
<evidence type="ECO:0000256" key="7">
    <source>
        <dbReference type="HAMAP-Rule" id="MF_00210"/>
    </source>
</evidence>
<comment type="catalytic activity">
    <reaction evidence="6">
        <text>3-phosphoshikimate + phosphoenolpyruvate = 5-O-(1-carboxyvinyl)-3-phosphoshikimate + phosphate</text>
        <dbReference type="Rhea" id="RHEA:21256"/>
        <dbReference type="ChEBI" id="CHEBI:43474"/>
        <dbReference type="ChEBI" id="CHEBI:57701"/>
        <dbReference type="ChEBI" id="CHEBI:58702"/>
        <dbReference type="ChEBI" id="CHEBI:145989"/>
        <dbReference type="EC" id="2.5.1.19"/>
    </reaction>
    <physiologicalReaction direction="left-to-right" evidence="6">
        <dbReference type="Rhea" id="RHEA:21257"/>
    </physiologicalReaction>
</comment>
<dbReference type="Pfam" id="PF00275">
    <property type="entry name" value="EPSP_synthase"/>
    <property type="match status" value="1"/>
</dbReference>
<dbReference type="GO" id="GO:0005737">
    <property type="term" value="C:cytoplasm"/>
    <property type="evidence" value="ECO:0007669"/>
    <property type="project" value="UniProtKB-SubCell"/>
</dbReference>
<feature type="binding site" evidence="7">
    <location>
        <position position="168"/>
    </location>
    <ligand>
        <name>3-phosphoshikimate</name>
        <dbReference type="ChEBI" id="CHEBI:145989"/>
    </ligand>
</feature>
<gene>
    <name evidence="7" type="primary">aroA</name>
    <name evidence="9" type="ORF">B5G02_04040</name>
</gene>
<feature type="binding site" evidence="7">
    <location>
        <position position="125"/>
    </location>
    <ligand>
        <name>phosphoenolpyruvate</name>
        <dbReference type="ChEBI" id="CHEBI:58702"/>
    </ligand>
</feature>
<comment type="function">
    <text evidence="7">Catalyzes the transfer of the enolpyruvyl moiety of phosphoenolpyruvate (PEP) to the 5-hydroxyl of shikimate-3-phosphate (S3P) to produce enolpyruvyl shikimate-3-phosphate and inorganic phosphate.</text>
</comment>
<evidence type="ECO:0000256" key="1">
    <source>
        <dbReference type="ARBA" id="ARBA00004811"/>
    </source>
</evidence>